<evidence type="ECO:0000256" key="2">
    <source>
        <dbReference type="ARBA" id="ARBA00005422"/>
    </source>
</evidence>
<evidence type="ECO:0000313" key="6">
    <source>
        <dbReference type="EMBL" id="KAA1120659.1"/>
    </source>
</evidence>
<evidence type="ECO:0000313" key="7">
    <source>
        <dbReference type="Proteomes" id="UP000325313"/>
    </source>
</evidence>
<dbReference type="InterPro" id="IPR001950">
    <property type="entry name" value="SUI1"/>
</dbReference>
<evidence type="ECO:0000256" key="4">
    <source>
        <dbReference type="SAM" id="MobiDB-lite"/>
    </source>
</evidence>
<evidence type="ECO:0000256" key="3">
    <source>
        <dbReference type="ARBA" id="ARBA00022917"/>
    </source>
</evidence>
<dbReference type="GO" id="GO:0003729">
    <property type="term" value="F:mRNA binding"/>
    <property type="evidence" value="ECO:0007669"/>
    <property type="project" value="UniProtKB-ARBA"/>
</dbReference>
<dbReference type="FunFam" id="3.30.780.10:FF:000001">
    <property type="entry name" value="Eukaryotic translation initiation factor SUI1"/>
    <property type="match status" value="1"/>
</dbReference>
<comment type="function">
    <text evidence="1">Probably involved in translation.</text>
</comment>
<dbReference type="Proteomes" id="UP000325313">
    <property type="component" value="Unassembled WGS sequence"/>
</dbReference>
<dbReference type="CDD" id="cd11566">
    <property type="entry name" value="eIF1_SUI1"/>
    <property type="match status" value="1"/>
</dbReference>
<dbReference type="Gene3D" id="3.30.780.10">
    <property type="entry name" value="SUI1-like domain"/>
    <property type="match status" value="1"/>
</dbReference>
<dbReference type="PROSITE" id="PS50296">
    <property type="entry name" value="SUI1"/>
    <property type="match status" value="1"/>
</dbReference>
<comment type="caution">
    <text evidence="6">The sequence shown here is derived from an EMBL/GenBank/DDBJ whole genome shotgun (WGS) entry which is preliminary data.</text>
</comment>
<dbReference type="Pfam" id="PF01253">
    <property type="entry name" value="SUI1"/>
    <property type="match status" value="1"/>
</dbReference>
<dbReference type="SUPFAM" id="SSF55159">
    <property type="entry name" value="eIF1-like"/>
    <property type="match status" value="1"/>
</dbReference>
<dbReference type="AlphaFoldDB" id="A0A5B0R5K0"/>
<evidence type="ECO:0000259" key="5">
    <source>
        <dbReference type="PROSITE" id="PS50296"/>
    </source>
</evidence>
<dbReference type="InterPro" id="IPR036877">
    <property type="entry name" value="SUI1_dom_sf"/>
</dbReference>
<keyword evidence="6" id="KW-0396">Initiation factor</keyword>
<dbReference type="EMBL" id="VDEP01000242">
    <property type="protein sequence ID" value="KAA1120659.1"/>
    <property type="molecule type" value="Genomic_DNA"/>
</dbReference>
<reference evidence="6 7" key="1">
    <citation type="submission" date="2019-05" db="EMBL/GenBank/DDBJ databases">
        <title>Emergence of the Ug99 lineage of the wheat stem rust pathogen through somatic hybridization.</title>
        <authorList>
            <person name="Li F."/>
            <person name="Upadhyaya N.M."/>
            <person name="Sperschneider J."/>
            <person name="Matny O."/>
            <person name="Nguyen-Phuc H."/>
            <person name="Mago R."/>
            <person name="Raley C."/>
            <person name="Miller M.E."/>
            <person name="Silverstein K.A.T."/>
            <person name="Henningsen E."/>
            <person name="Hirsch C.D."/>
            <person name="Visser B."/>
            <person name="Pretorius Z.A."/>
            <person name="Steffenson B.J."/>
            <person name="Schwessinger B."/>
            <person name="Dodds P.N."/>
            <person name="Figueroa M."/>
        </authorList>
    </citation>
    <scope>NUCLEOTIDE SEQUENCE [LARGE SCALE GENOMIC DNA]</scope>
    <source>
        <strain evidence="6 7">Ug99</strain>
    </source>
</reference>
<sequence length="145" mass="15836">MSVQNLTSRDPFADVGDDQFTTTQPSTKAPDYVHIRIQQRNGRKTLTTIQGLPAEYDPKKLLKAFKKDFACNGTLVPDEELGQVIQLQGDQRTKVSLLLVDAGIPKATIKAILVLILSKRMPARISGAYQQLTVGSSAGMKQAPL</sequence>
<dbReference type="InterPro" id="IPR005874">
    <property type="entry name" value="SUI1_euk"/>
</dbReference>
<protein>
    <submittedName>
        <fullName evidence="6">Eukaryotic translation initiation factor eIF-1</fullName>
    </submittedName>
</protein>
<proteinExistence type="inferred from homology"/>
<feature type="region of interest" description="Disordered" evidence="4">
    <location>
        <begin position="1"/>
        <end position="26"/>
    </location>
</feature>
<keyword evidence="3" id="KW-0648">Protein biosynthesis</keyword>
<dbReference type="GO" id="GO:0003743">
    <property type="term" value="F:translation initiation factor activity"/>
    <property type="evidence" value="ECO:0007669"/>
    <property type="project" value="UniProtKB-KW"/>
</dbReference>
<gene>
    <name evidence="6" type="primary">SUI1_1</name>
    <name evidence="6" type="ORF">PGTUg99_018969</name>
</gene>
<evidence type="ECO:0000256" key="1">
    <source>
        <dbReference type="ARBA" id="ARBA00003130"/>
    </source>
</evidence>
<dbReference type="PANTHER" id="PTHR10388">
    <property type="entry name" value="EUKARYOTIC TRANSLATION INITIATION FACTOR SUI1"/>
    <property type="match status" value="1"/>
</dbReference>
<name>A0A5B0R5K0_PUCGR</name>
<comment type="similarity">
    <text evidence="2">Belongs to the SUI1 family.</text>
</comment>
<accession>A0A5B0R5K0</accession>
<feature type="domain" description="SUI1" evidence="5">
    <location>
        <begin position="33"/>
        <end position="103"/>
    </location>
</feature>
<organism evidence="6 7">
    <name type="scientific">Puccinia graminis f. sp. tritici</name>
    <dbReference type="NCBI Taxonomy" id="56615"/>
    <lineage>
        <taxon>Eukaryota</taxon>
        <taxon>Fungi</taxon>
        <taxon>Dikarya</taxon>
        <taxon>Basidiomycota</taxon>
        <taxon>Pucciniomycotina</taxon>
        <taxon>Pucciniomycetes</taxon>
        <taxon>Pucciniales</taxon>
        <taxon>Pucciniaceae</taxon>
        <taxon>Puccinia</taxon>
    </lineage>
</organism>